<name>A0AAV7SAQ5_PLEWA</name>
<dbReference type="AlphaFoldDB" id="A0AAV7SAQ5"/>
<dbReference type="EMBL" id="JANPWB010000008">
    <property type="protein sequence ID" value="KAJ1161312.1"/>
    <property type="molecule type" value="Genomic_DNA"/>
</dbReference>
<reference evidence="2" key="1">
    <citation type="journal article" date="2022" name="bioRxiv">
        <title>Sequencing and chromosome-scale assembly of the giantPleurodeles waltlgenome.</title>
        <authorList>
            <person name="Brown T."/>
            <person name="Elewa A."/>
            <person name="Iarovenko S."/>
            <person name="Subramanian E."/>
            <person name="Araus A.J."/>
            <person name="Petzold A."/>
            <person name="Susuki M."/>
            <person name="Suzuki K.-i.T."/>
            <person name="Hayashi T."/>
            <person name="Toyoda A."/>
            <person name="Oliveira C."/>
            <person name="Osipova E."/>
            <person name="Leigh N.D."/>
            <person name="Simon A."/>
            <person name="Yun M.H."/>
        </authorList>
    </citation>
    <scope>NUCLEOTIDE SEQUENCE</scope>
    <source>
        <strain evidence="2">20211129_DDA</strain>
        <tissue evidence="2">Liver</tissue>
    </source>
</reference>
<evidence type="ECO:0000256" key="1">
    <source>
        <dbReference type="SAM" id="MobiDB-lite"/>
    </source>
</evidence>
<dbReference type="Proteomes" id="UP001066276">
    <property type="component" value="Chromosome 4_2"/>
</dbReference>
<proteinExistence type="predicted"/>
<keyword evidence="3" id="KW-1185">Reference proteome</keyword>
<sequence>MKTRRKTGALPPSQTLLQATDSNTFHRIFNSNNNGISWTDQRVQPREESDEADERIHSVRGVEEKPQRTPK</sequence>
<feature type="compositionally biased region" description="Polar residues" evidence="1">
    <location>
        <begin position="12"/>
        <end position="42"/>
    </location>
</feature>
<feature type="compositionally biased region" description="Basic and acidic residues" evidence="1">
    <location>
        <begin position="54"/>
        <end position="71"/>
    </location>
</feature>
<accession>A0AAV7SAQ5</accession>
<feature type="region of interest" description="Disordered" evidence="1">
    <location>
        <begin position="1"/>
        <end position="71"/>
    </location>
</feature>
<protein>
    <submittedName>
        <fullName evidence="2">Uncharacterized protein</fullName>
    </submittedName>
</protein>
<comment type="caution">
    <text evidence="2">The sequence shown here is derived from an EMBL/GenBank/DDBJ whole genome shotgun (WGS) entry which is preliminary data.</text>
</comment>
<gene>
    <name evidence="2" type="ORF">NDU88_001799</name>
</gene>
<evidence type="ECO:0000313" key="3">
    <source>
        <dbReference type="Proteomes" id="UP001066276"/>
    </source>
</evidence>
<evidence type="ECO:0000313" key="2">
    <source>
        <dbReference type="EMBL" id="KAJ1161312.1"/>
    </source>
</evidence>
<organism evidence="2 3">
    <name type="scientific">Pleurodeles waltl</name>
    <name type="common">Iberian ribbed newt</name>
    <dbReference type="NCBI Taxonomy" id="8319"/>
    <lineage>
        <taxon>Eukaryota</taxon>
        <taxon>Metazoa</taxon>
        <taxon>Chordata</taxon>
        <taxon>Craniata</taxon>
        <taxon>Vertebrata</taxon>
        <taxon>Euteleostomi</taxon>
        <taxon>Amphibia</taxon>
        <taxon>Batrachia</taxon>
        <taxon>Caudata</taxon>
        <taxon>Salamandroidea</taxon>
        <taxon>Salamandridae</taxon>
        <taxon>Pleurodelinae</taxon>
        <taxon>Pleurodeles</taxon>
    </lineage>
</organism>